<evidence type="ECO:0000256" key="4">
    <source>
        <dbReference type="ARBA" id="ARBA00023002"/>
    </source>
</evidence>
<feature type="domain" description="FAD-binding PCMH-type" evidence="5">
    <location>
        <begin position="80"/>
        <end position="257"/>
    </location>
</feature>
<proteinExistence type="inferred from homology"/>
<dbReference type="Gene3D" id="3.30.465.10">
    <property type="match status" value="1"/>
</dbReference>
<dbReference type="Pfam" id="PF01565">
    <property type="entry name" value="FAD_binding_4"/>
    <property type="match status" value="1"/>
</dbReference>
<comment type="similarity">
    <text evidence="1">Belongs to the oxygen-dependent FAD-linked oxidoreductase family.</text>
</comment>
<dbReference type="PANTHER" id="PTHR42973">
    <property type="entry name" value="BINDING OXIDOREDUCTASE, PUTATIVE (AFU_ORTHOLOGUE AFUA_1G17690)-RELATED"/>
    <property type="match status" value="1"/>
</dbReference>
<accession>A0A6A6QUE6</accession>
<keyword evidence="2" id="KW-0285">Flavoprotein</keyword>
<dbReference type="PANTHER" id="PTHR42973:SF22">
    <property type="entry name" value="FAD-BINDING PCMH-TYPE DOMAIN-CONTAINING PROTEIN-RELATED"/>
    <property type="match status" value="1"/>
</dbReference>
<dbReference type="InterPro" id="IPR016166">
    <property type="entry name" value="FAD-bd_PCMH"/>
</dbReference>
<dbReference type="PROSITE" id="PS51387">
    <property type="entry name" value="FAD_PCMH"/>
    <property type="match status" value="1"/>
</dbReference>
<keyword evidence="7" id="KW-1185">Reference proteome</keyword>
<protein>
    <submittedName>
        <fullName evidence="6">FAD-binding domain-containing protein</fullName>
    </submittedName>
</protein>
<evidence type="ECO:0000313" key="6">
    <source>
        <dbReference type="EMBL" id="KAF2494537.1"/>
    </source>
</evidence>
<reference evidence="6" key="1">
    <citation type="journal article" date="2020" name="Stud. Mycol.">
        <title>101 Dothideomycetes genomes: a test case for predicting lifestyles and emergence of pathogens.</title>
        <authorList>
            <person name="Haridas S."/>
            <person name="Albert R."/>
            <person name="Binder M."/>
            <person name="Bloem J."/>
            <person name="Labutti K."/>
            <person name="Salamov A."/>
            <person name="Andreopoulos B."/>
            <person name="Baker S."/>
            <person name="Barry K."/>
            <person name="Bills G."/>
            <person name="Bluhm B."/>
            <person name="Cannon C."/>
            <person name="Castanera R."/>
            <person name="Culley D."/>
            <person name="Daum C."/>
            <person name="Ezra D."/>
            <person name="Gonzalez J."/>
            <person name="Henrissat B."/>
            <person name="Kuo A."/>
            <person name="Liang C."/>
            <person name="Lipzen A."/>
            <person name="Lutzoni F."/>
            <person name="Magnuson J."/>
            <person name="Mondo S."/>
            <person name="Nolan M."/>
            <person name="Ohm R."/>
            <person name="Pangilinan J."/>
            <person name="Park H.-J."/>
            <person name="Ramirez L."/>
            <person name="Alfaro M."/>
            <person name="Sun H."/>
            <person name="Tritt A."/>
            <person name="Yoshinaga Y."/>
            <person name="Zwiers L.-H."/>
            <person name="Turgeon B."/>
            <person name="Goodwin S."/>
            <person name="Spatafora J."/>
            <person name="Crous P."/>
            <person name="Grigoriev I."/>
        </authorList>
    </citation>
    <scope>NUCLEOTIDE SEQUENCE</scope>
    <source>
        <strain evidence="6">CBS 269.34</strain>
    </source>
</reference>
<evidence type="ECO:0000313" key="7">
    <source>
        <dbReference type="Proteomes" id="UP000799750"/>
    </source>
</evidence>
<evidence type="ECO:0000259" key="5">
    <source>
        <dbReference type="PROSITE" id="PS51387"/>
    </source>
</evidence>
<dbReference type="InterPro" id="IPR036318">
    <property type="entry name" value="FAD-bd_PCMH-like_sf"/>
</dbReference>
<dbReference type="OrthoDB" id="2151789at2759"/>
<name>A0A6A6QUE6_9PEZI</name>
<evidence type="ECO:0000256" key="3">
    <source>
        <dbReference type="ARBA" id="ARBA00022827"/>
    </source>
</evidence>
<dbReference type="Proteomes" id="UP000799750">
    <property type="component" value="Unassembled WGS sequence"/>
</dbReference>
<dbReference type="InterPro" id="IPR050416">
    <property type="entry name" value="FAD-linked_Oxidoreductase"/>
</dbReference>
<dbReference type="GO" id="GO:0016491">
    <property type="term" value="F:oxidoreductase activity"/>
    <property type="evidence" value="ECO:0007669"/>
    <property type="project" value="UniProtKB-KW"/>
</dbReference>
<dbReference type="EMBL" id="MU004190">
    <property type="protein sequence ID" value="KAF2494537.1"/>
    <property type="molecule type" value="Genomic_DNA"/>
</dbReference>
<dbReference type="GO" id="GO:0071949">
    <property type="term" value="F:FAD binding"/>
    <property type="evidence" value="ECO:0007669"/>
    <property type="project" value="InterPro"/>
</dbReference>
<evidence type="ECO:0000256" key="1">
    <source>
        <dbReference type="ARBA" id="ARBA00005466"/>
    </source>
</evidence>
<dbReference type="InterPro" id="IPR006094">
    <property type="entry name" value="Oxid_FAD_bind_N"/>
</dbReference>
<sequence>MLSLRSRIYQIAAVLCTAYFSIAVAALPGLTATQNKLQSTESCCDTLSSFLPGKVHDDTALDLDAAYEASLASYYSLQEQTLNPTCIVIPTTNQDVATAVFILNTAYGLSMSGCKFAVRSGGHTPQAGAANIEGGITIDLQQLNQVTVSGDKSFARIGPGNRWINIYPTLDAQGLAMVGGRVSTVGVGGLMTGGGVSFYSGRYGFACDNIYNFEVVLASGAVVNANATSNPNLFRALKGGSNNFGIVTRFDVRLFQQGKLWGGTYTQIPTTETRTDVFNFIYNFTKSATYDPYAALISNFAWEAGVIELIVNDVEYTKPTPLPPAFEGLFEIPGVSTMRVDYLSSFTTEIAVASSTTNGKSNMFATLTFINDAAFMAELYALADTMVTDMNTHVIGLLFTMTYQPLPHAIYSKSAASNVLGLDRFTDDFVNLLAVVSWQLASDDATVYAAVKKLFEDAEAAAKQKGLWNEFVYLNYAASWQKPITGYGGDSKAFLESVSEVYDPGQLFQVNVPGGFKLATG</sequence>
<organism evidence="6 7">
    <name type="scientific">Lophium mytilinum</name>
    <dbReference type="NCBI Taxonomy" id="390894"/>
    <lineage>
        <taxon>Eukaryota</taxon>
        <taxon>Fungi</taxon>
        <taxon>Dikarya</taxon>
        <taxon>Ascomycota</taxon>
        <taxon>Pezizomycotina</taxon>
        <taxon>Dothideomycetes</taxon>
        <taxon>Pleosporomycetidae</taxon>
        <taxon>Mytilinidiales</taxon>
        <taxon>Mytilinidiaceae</taxon>
        <taxon>Lophium</taxon>
    </lineage>
</organism>
<dbReference type="SUPFAM" id="SSF56176">
    <property type="entry name" value="FAD-binding/transporter-associated domain-like"/>
    <property type="match status" value="1"/>
</dbReference>
<keyword evidence="4" id="KW-0560">Oxidoreductase</keyword>
<dbReference type="AlphaFoldDB" id="A0A6A6QUE6"/>
<evidence type="ECO:0000256" key="2">
    <source>
        <dbReference type="ARBA" id="ARBA00022630"/>
    </source>
</evidence>
<dbReference type="InterPro" id="IPR016169">
    <property type="entry name" value="FAD-bd_PCMH_sub2"/>
</dbReference>
<keyword evidence="3" id="KW-0274">FAD</keyword>
<gene>
    <name evidence="6" type="ORF">BU16DRAFT_527607</name>
</gene>